<dbReference type="Proteomes" id="UP000294588">
    <property type="component" value="Unassembled WGS sequence"/>
</dbReference>
<dbReference type="EMBL" id="SMOG01000001">
    <property type="protein sequence ID" value="TDF74605.1"/>
    <property type="molecule type" value="Genomic_DNA"/>
</dbReference>
<accession>A0AC61QL17</accession>
<proteinExistence type="predicted"/>
<evidence type="ECO:0000313" key="1">
    <source>
        <dbReference type="EMBL" id="TDF74605.1"/>
    </source>
</evidence>
<gene>
    <name evidence="1" type="ORF">E0946_00550</name>
</gene>
<protein>
    <submittedName>
        <fullName evidence="1">Nif3-like dinuclear metal center hexameric protein</fullName>
    </submittedName>
</protein>
<reference evidence="1" key="1">
    <citation type="submission" date="2019-03" db="EMBL/GenBank/DDBJ databases">
        <title>Candidatus Syntrophosphaera thermopropionivorans: a novel player in syntrophic propionate oxidation during anaerobic digestion.</title>
        <authorList>
            <person name="Dyksma S."/>
        </authorList>
    </citation>
    <scope>NUCLEOTIDE SEQUENCE</scope>
    <source>
        <strain evidence="1">W5</strain>
    </source>
</reference>
<name>A0AC61QL17_9BACT</name>
<keyword evidence="2" id="KW-1185">Reference proteome</keyword>
<comment type="caution">
    <text evidence="1">The sequence shown here is derived from an EMBL/GenBank/DDBJ whole genome shotgun (WGS) entry which is preliminary data.</text>
</comment>
<evidence type="ECO:0000313" key="2">
    <source>
        <dbReference type="Proteomes" id="UP000294588"/>
    </source>
</evidence>
<organism evidence="1 2">
    <name type="scientific">Candidatus Syntrophosphaera thermopropionivorans</name>
    <dbReference type="NCBI Taxonomy" id="2593015"/>
    <lineage>
        <taxon>Bacteria</taxon>
        <taxon>Pseudomonadati</taxon>
        <taxon>Candidatus Cloacimonadota</taxon>
        <taxon>Candidatus Cloacimonadia</taxon>
        <taxon>Candidatus Cloacimonadales</taxon>
        <taxon>Candidatus Cloacimonadaceae</taxon>
        <taxon>Candidatus Syntrophosphaera</taxon>
    </lineage>
</organism>
<sequence length="366" mass="40796">MIIEELLQRLNEFAPFSQAYEWDNIGLLVGDSKREVTKVLITLDVTFKAMQKALELGANIILAHHPVIFHSLKHITDPLLLSLVENQINVISMHTNLDVAPQGTNYALATVLGLENLESLSSEQGEKWFHLSVTVPAGYTENVADAVFKAGGGRVGNYIYCSTRHPIKGTFKPLEGARPFISSKEDDKFTQVAEEELEFMVQESRLFDVVSAIKISHPYETPLLYYFPVTTPQPLFGLGMTGILPEPLTLSAILSWIKDKLGCPNPKLWTAGLPLSTSIQKIAVCGGSGSSLIRLAEQSAELYITGDVGYHNLMEAKIPIVDAGHFYTEYPVLEVLKGQLINWNLESYVLSREECEYWQNTHSYHN</sequence>